<reference evidence="1 2" key="1">
    <citation type="journal article" date="2006" name="J. Bacteriol.">
        <title>Comparative genomic evidence for a close relationship between the dimorphic prosthecate bacteria Hyphomonas neptunium and Caulobacter crescentus.</title>
        <authorList>
            <person name="Badger J.H."/>
            <person name="Hoover T.R."/>
            <person name="Brun Y.V."/>
            <person name="Weiner R.M."/>
            <person name="Laub M.T."/>
            <person name="Alexandre G."/>
            <person name="Mrazek J."/>
            <person name="Ren Q."/>
            <person name="Paulsen I.T."/>
            <person name="Nelson K.E."/>
            <person name="Khouri H.M."/>
            <person name="Radune D."/>
            <person name="Sosa J."/>
            <person name="Dodson R.J."/>
            <person name="Sullivan S.A."/>
            <person name="Rosovitz M.J."/>
            <person name="Madupu R."/>
            <person name="Brinkac L.M."/>
            <person name="Durkin A.S."/>
            <person name="Daugherty S.C."/>
            <person name="Kothari S.P."/>
            <person name="Giglio M.G."/>
            <person name="Zhou L."/>
            <person name="Haft D.H."/>
            <person name="Selengut J.D."/>
            <person name="Davidsen T.M."/>
            <person name="Yang Q."/>
            <person name="Zafar N."/>
            <person name="Ward N.L."/>
        </authorList>
    </citation>
    <scope>NUCLEOTIDE SEQUENCE [LARGE SCALE GENOMIC DNA]</scope>
    <source>
        <strain evidence="1 2">ATCC 15444</strain>
    </source>
</reference>
<evidence type="ECO:0000313" key="2">
    <source>
        <dbReference type="Proteomes" id="UP000001959"/>
    </source>
</evidence>
<proteinExistence type="predicted"/>
<name>Q0C1W1_HYPNA</name>
<dbReference type="EMBL" id="CP000158">
    <property type="protein sequence ID" value="ABI75998.1"/>
    <property type="molecule type" value="Genomic_DNA"/>
</dbReference>
<keyword evidence="2" id="KW-1185">Reference proteome</keyword>
<dbReference type="AlphaFoldDB" id="Q0C1W1"/>
<sequence length="32" mass="3753">MRESMGFYPRALRGIPEFSRILHAVKPRRPAL</sequence>
<dbReference type="HOGENOM" id="CLU_3389853_0_0_5"/>
<organism evidence="1 2">
    <name type="scientific">Hyphomonas neptunium (strain ATCC 15444)</name>
    <dbReference type="NCBI Taxonomy" id="228405"/>
    <lineage>
        <taxon>Bacteria</taxon>
        <taxon>Pseudomonadati</taxon>
        <taxon>Pseudomonadota</taxon>
        <taxon>Alphaproteobacteria</taxon>
        <taxon>Hyphomonadales</taxon>
        <taxon>Hyphomonadaceae</taxon>
        <taxon>Hyphomonas</taxon>
    </lineage>
</organism>
<accession>Q0C1W1</accession>
<protein>
    <submittedName>
        <fullName evidence="1">Uncharacterized protein</fullName>
    </submittedName>
</protein>
<dbReference type="KEGG" id="hne:HNE_1571"/>
<evidence type="ECO:0000313" key="1">
    <source>
        <dbReference type="EMBL" id="ABI75998.1"/>
    </source>
</evidence>
<dbReference type="Proteomes" id="UP000001959">
    <property type="component" value="Chromosome"/>
</dbReference>
<gene>
    <name evidence="1" type="ordered locus">HNE_1571</name>
</gene>